<reference evidence="2 3" key="1">
    <citation type="submission" date="2020-03" db="EMBL/GenBank/DDBJ databases">
        <title>Whole genome shotgun sequence of Phytohabitans rumicis NBRC 108638.</title>
        <authorList>
            <person name="Komaki H."/>
            <person name="Tamura T."/>
        </authorList>
    </citation>
    <scope>NUCLEOTIDE SEQUENCE [LARGE SCALE GENOMIC DNA]</scope>
    <source>
        <strain evidence="2 3">NBRC 108638</strain>
    </source>
</reference>
<feature type="region of interest" description="Disordered" evidence="1">
    <location>
        <begin position="1"/>
        <end position="37"/>
    </location>
</feature>
<name>A0A6V8L3A3_9ACTN</name>
<gene>
    <name evidence="2" type="ORF">Prum_022580</name>
</gene>
<evidence type="ECO:0000256" key="1">
    <source>
        <dbReference type="SAM" id="MobiDB-lite"/>
    </source>
</evidence>
<sequence>MLDPTAMILADKATRHHVMSARPAAPTAPERPPRQRAEGMRLAAAVVLRRLADRVEPRRVETCVPAS</sequence>
<evidence type="ECO:0000313" key="2">
    <source>
        <dbReference type="EMBL" id="GFJ88616.1"/>
    </source>
</evidence>
<dbReference type="RefSeq" id="WP_173076027.1">
    <property type="nucleotide sequence ID" value="NZ_BAABJB010000015.1"/>
</dbReference>
<evidence type="ECO:0000313" key="3">
    <source>
        <dbReference type="Proteomes" id="UP000482960"/>
    </source>
</evidence>
<proteinExistence type="predicted"/>
<dbReference type="Proteomes" id="UP000482960">
    <property type="component" value="Unassembled WGS sequence"/>
</dbReference>
<dbReference type="EMBL" id="BLPG01000001">
    <property type="protein sequence ID" value="GFJ88616.1"/>
    <property type="molecule type" value="Genomic_DNA"/>
</dbReference>
<protein>
    <submittedName>
        <fullName evidence="2">Uncharacterized protein</fullName>
    </submittedName>
</protein>
<accession>A0A6V8L3A3</accession>
<reference evidence="2 3" key="2">
    <citation type="submission" date="2020-03" db="EMBL/GenBank/DDBJ databases">
        <authorList>
            <person name="Ichikawa N."/>
            <person name="Kimura A."/>
            <person name="Kitahashi Y."/>
            <person name="Uohara A."/>
        </authorList>
    </citation>
    <scope>NUCLEOTIDE SEQUENCE [LARGE SCALE GENOMIC DNA]</scope>
    <source>
        <strain evidence="2 3">NBRC 108638</strain>
    </source>
</reference>
<comment type="caution">
    <text evidence="2">The sequence shown here is derived from an EMBL/GenBank/DDBJ whole genome shotgun (WGS) entry which is preliminary data.</text>
</comment>
<keyword evidence="3" id="KW-1185">Reference proteome</keyword>
<organism evidence="2 3">
    <name type="scientific">Phytohabitans rumicis</name>
    <dbReference type="NCBI Taxonomy" id="1076125"/>
    <lineage>
        <taxon>Bacteria</taxon>
        <taxon>Bacillati</taxon>
        <taxon>Actinomycetota</taxon>
        <taxon>Actinomycetes</taxon>
        <taxon>Micromonosporales</taxon>
        <taxon>Micromonosporaceae</taxon>
    </lineage>
</organism>
<dbReference type="AlphaFoldDB" id="A0A6V8L3A3"/>